<keyword evidence="3" id="KW-1185">Reference proteome</keyword>
<evidence type="ECO:0000256" key="1">
    <source>
        <dbReference type="SAM" id="MobiDB-lite"/>
    </source>
</evidence>
<protein>
    <submittedName>
        <fullName evidence="2">Uncharacterized protein</fullName>
    </submittedName>
</protein>
<dbReference type="EMBL" id="JH930477">
    <property type="protein sequence ID" value="EKM50964.1"/>
    <property type="molecule type" value="Genomic_DNA"/>
</dbReference>
<proteinExistence type="predicted"/>
<evidence type="ECO:0000313" key="2">
    <source>
        <dbReference type="EMBL" id="EKM50964.1"/>
    </source>
</evidence>
<gene>
    <name evidence="2" type="ORF">PHACADRAFT_262872</name>
</gene>
<sequence length="51" mass="5630">MISGDCCDGLSIAFPPRSGNVRKSRKSRSAADTSEKHGIHCSWRYCLTTRS</sequence>
<dbReference type="InParanoid" id="K5VWJ5"/>
<dbReference type="KEGG" id="pco:PHACADRAFT_262872"/>
<organism evidence="2 3">
    <name type="scientific">Phanerochaete carnosa (strain HHB-10118-sp)</name>
    <name type="common">White-rot fungus</name>
    <name type="synonym">Peniophora carnosa</name>
    <dbReference type="NCBI Taxonomy" id="650164"/>
    <lineage>
        <taxon>Eukaryota</taxon>
        <taxon>Fungi</taxon>
        <taxon>Dikarya</taxon>
        <taxon>Basidiomycota</taxon>
        <taxon>Agaricomycotina</taxon>
        <taxon>Agaricomycetes</taxon>
        <taxon>Polyporales</taxon>
        <taxon>Phanerochaetaceae</taxon>
        <taxon>Phanerochaete</taxon>
    </lineage>
</organism>
<feature type="region of interest" description="Disordered" evidence="1">
    <location>
        <begin position="17"/>
        <end position="37"/>
    </location>
</feature>
<dbReference type="RefSeq" id="XP_007400129.1">
    <property type="nucleotide sequence ID" value="XM_007400067.1"/>
</dbReference>
<name>K5VWJ5_PHACS</name>
<accession>K5VWJ5</accession>
<dbReference type="GeneID" id="18918404"/>
<dbReference type="Proteomes" id="UP000008370">
    <property type="component" value="Unassembled WGS sequence"/>
</dbReference>
<evidence type="ECO:0000313" key="3">
    <source>
        <dbReference type="Proteomes" id="UP000008370"/>
    </source>
</evidence>
<dbReference type="HOGENOM" id="CLU_3112057_0_0_1"/>
<dbReference type="AlphaFoldDB" id="K5VWJ5"/>
<reference evidence="2 3" key="1">
    <citation type="journal article" date="2012" name="BMC Genomics">
        <title>Comparative genomics of the white-rot fungi, Phanerochaete carnosa and P. chrysosporium, to elucidate the genetic basis of the distinct wood types they colonize.</title>
        <authorList>
            <person name="Suzuki H."/>
            <person name="MacDonald J."/>
            <person name="Syed K."/>
            <person name="Salamov A."/>
            <person name="Hori C."/>
            <person name="Aerts A."/>
            <person name="Henrissat B."/>
            <person name="Wiebenga A."/>
            <person name="vanKuyk P.A."/>
            <person name="Barry K."/>
            <person name="Lindquist E."/>
            <person name="LaButti K."/>
            <person name="Lapidus A."/>
            <person name="Lucas S."/>
            <person name="Coutinho P."/>
            <person name="Gong Y."/>
            <person name="Samejima M."/>
            <person name="Mahadevan R."/>
            <person name="Abou-Zaid M."/>
            <person name="de Vries R.P."/>
            <person name="Igarashi K."/>
            <person name="Yadav J.S."/>
            <person name="Grigoriev I.V."/>
            <person name="Master E.R."/>
        </authorList>
    </citation>
    <scope>NUCLEOTIDE SEQUENCE [LARGE SCALE GENOMIC DNA]</scope>
    <source>
        <strain evidence="2 3">HHB-10118-sp</strain>
    </source>
</reference>